<protein>
    <recommendedName>
        <fullName evidence="2">Cyclic nucleotide-binding domain-containing protein</fullName>
    </recommendedName>
</protein>
<proteinExistence type="predicted"/>
<organism evidence="3 4">
    <name type="scientific">Mariprofundus ferrooxydans PV-1</name>
    <dbReference type="NCBI Taxonomy" id="314345"/>
    <lineage>
        <taxon>Bacteria</taxon>
        <taxon>Pseudomonadati</taxon>
        <taxon>Pseudomonadota</taxon>
        <taxon>Candidatius Mariprofundia</taxon>
        <taxon>Mariprofundales</taxon>
        <taxon>Mariprofundaceae</taxon>
        <taxon>Mariprofundus</taxon>
    </lineage>
</organism>
<accession>Q0F2H0</accession>
<dbReference type="OrthoDB" id="5290703at2"/>
<evidence type="ECO:0000313" key="3">
    <source>
        <dbReference type="EMBL" id="EAU55580.1"/>
    </source>
</evidence>
<dbReference type="InParanoid" id="Q0F2H0"/>
<dbReference type="PROSITE" id="PS50042">
    <property type="entry name" value="CNMP_BINDING_3"/>
    <property type="match status" value="2"/>
</dbReference>
<dbReference type="CDD" id="cd00038">
    <property type="entry name" value="CAP_ED"/>
    <property type="match status" value="2"/>
</dbReference>
<dbReference type="eggNOG" id="COG0664">
    <property type="taxonomic scope" value="Bacteria"/>
</dbReference>
<dbReference type="GO" id="GO:0005829">
    <property type="term" value="C:cytosol"/>
    <property type="evidence" value="ECO:0007669"/>
    <property type="project" value="TreeGrafter"/>
</dbReference>
<evidence type="ECO:0000256" key="1">
    <source>
        <dbReference type="SAM" id="MobiDB-lite"/>
    </source>
</evidence>
<dbReference type="SMART" id="SM00100">
    <property type="entry name" value="cNMP"/>
    <property type="match status" value="2"/>
</dbReference>
<dbReference type="AlphaFoldDB" id="Q0F2H0"/>
<dbReference type="PANTHER" id="PTHR24567:SF74">
    <property type="entry name" value="HTH-TYPE TRANSCRIPTIONAL REGULATOR ARCR"/>
    <property type="match status" value="1"/>
</dbReference>
<dbReference type="GO" id="GO:0003700">
    <property type="term" value="F:DNA-binding transcription factor activity"/>
    <property type="evidence" value="ECO:0007669"/>
    <property type="project" value="TreeGrafter"/>
</dbReference>
<dbReference type="Gene3D" id="2.60.120.10">
    <property type="entry name" value="Jelly Rolls"/>
    <property type="match status" value="2"/>
</dbReference>
<dbReference type="InterPro" id="IPR014710">
    <property type="entry name" value="RmlC-like_jellyroll"/>
</dbReference>
<evidence type="ECO:0000259" key="2">
    <source>
        <dbReference type="PROSITE" id="PS50042"/>
    </source>
</evidence>
<dbReference type="EMBL" id="AATS01000002">
    <property type="protein sequence ID" value="EAU55580.1"/>
    <property type="molecule type" value="Genomic_DNA"/>
</dbReference>
<feature type="domain" description="Cyclic nucleotide-binding" evidence="2">
    <location>
        <begin position="107"/>
        <end position="210"/>
    </location>
</feature>
<gene>
    <name evidence="3" type="ORF">SPV1_01492</name>
</gene>
<dbReference type="Pfam" id="PF00027">
    <property type="entry name" value="cNMP_binding"/>
    <property type="match status" value="2"/>
</dbReference>
<dbReference type="InterPro" id="IPR000595">
    <property type="entry name" value="cNMP-bd_dom"/>
</dbReference>
<dbReference type="InterPro" id="IPR018490">
    <property type="entry name" value="cNMP-bd_dom_sf"/>
</dbReference>
<feature type="region of interest" description="Disordered" evidence="1">
    <location>
        <begin position="1"/>
        <end position="26"/>
    </location>
</feature>
<reference evidence="3 4" key="1">
    <citation type="submission" date="2006-09" db="EMBL/GenBank/DDBJ databases">
        <authorList>
            <person name="Emerson D."/>
            <person name="Ferriera S."/>
            <person name="Johnson J."/>
            <person name="Kravitz S."/>
            <person name="Halpern A."/>
            <person name="Remington K."/>
            <person name="Beeson K."/>
            <person name="Tran B."/>
            <person name="Rogers Y.-H."/>
            <person name="Friedman R."/>
            <person name="Venter J.C."/>
        </authorList>
    </citation>
    <scope>NUCLEOTIDE SEQUENCE [LARGE SCALE GENOMIC DNA]</scope>
    <source>
        <strain evidence="3 4">PV-1</strain>
    </source>
</reference>
<name>Q0F2H0_9PROT</name>
<dbReference type="InterPro" id="IPR050397">
    <property type="entry name" value="Env_Response_Regulators"/>
</dbReference>
<sequence>MLYQNVDLQQNTPAMDKPTPPKSLNSANQLKVYTDLVHLYPDNEAYLRQYAELLIQHGQLTTATEALRHLYQILLTNGEPGKADALSHQYPEIGRIRTDDVQTHASIERLLPSSMRNKLWLRLHQRHIKEGQHLIRRGEQPDALYLVSSGELAEFTNGEQNRPVLLGLIGAGEIIGEHMILQSGPYPADVVANKESEVIKLPRKAMAAALIRKPALRIALQHKLDARNLMAMISISPLLQDVPLNMRKQLAEESHTRQYEPGTLIHKAGEHLSHVDLIVRGVANYQLESDGLIKRLEALKAGSLIGATSAIHDNGCAADLVSEHKVEILHIPYASFRNITEAYPPLRKALLSYAEKQQMLLMHSLDELQTQPLNHESG</sequence>
<dbReference type="STRING" id="314344.AL013_01545"/>
<comment type="caution">
    <text evidence="3">The sequence shown here is derived from an EMBL/GenBank/DDBJ whole genome shotgun (WGS) entry which is preliminary data.</text>
</comment>
<feature type="compositionally biased region" description="Polar residues" evidence="1">
    <location>
        <begin position="1"/>
        <end position="13"/>
    </location>
</feature>
<feature type="domain" description="Cyclic nucleotide-binding" evidence="2">
    <location>
        <begin position="238"/>
        <end position="357"/>
    </location>
</feature>
<dbReference type="HOGENOM" id="CLU_731167_0_0_0"/>
<keyword evidence="4" id="KW-1185">Reference proteome</keyword>
<dbReference type="PANTHER" id="PTHR24567">
    <property type="entry name" value="CRP FAMILY TRANSCRIPTIONAL REGULATORY PROTEIN"/>
    <property type="match status" value="1"/>
</dbReference>
<dbReference type="SUPFAM" id="SSF51206">
    <property type="entry name" value="cAMP-binding domain-like"/>
    <property type="match status" value="2"/>
</dbReference>
<dbReference type="Proteomes" id="UP000005297">
    <property type="component" value="Unassembled WGS sequence"/>
</dbReference>
<evidence type="ECO:0000313" key="4">
    <source>
        <dbReference type="Proteomes" id="UP000005297"/>
    </source>
</evidence>